<dbReference type="Pfam" id="PF09685">
    <property type="entry name" value="MamF_MmsF"/>
    <property type="match status" value="1"/>
</dbReference>
<feature type="transmembrane region" description="Helical" evidence="5">
    <location>
        <begin position="6"/>
        <end position="30"/>
    </location>
</feature>
<proteinExistence type="predicted"/>
<keyword evidence="3 5" id="KW-1133">Transmembrane helix</keyword>
<comment type="subcellular location">
    <subcellularLocation>
        <location evidence="1">Membrane</location>
        <topology evidence="1">Multi-pass membrane protein</topology>
    </subcellularLocation>
</comment>
<keyword evidence="7" id="KW-1185">Reference proteome</keyword>
<dbReference type="AlphaFoldDB" id="A0A940SIC4"/>
<evidence type="ECO:0000256" key="3">
    <source>
        <dbReference type="ARBA" id="ARBA00022989"/>
    </source>
</evidence>
<name>A0A940SIC4_9BACI</name>
<evidence type="ECO:0000256" key="5">
    <source>
        <dbReference type="SAM" id="Phobius"/>
    </source>
</evidence>
<dbReference type="RefSeq" id="WP_209407474.1">
    <property type="nucleotide sequence ID" value="NZ_JAGIYQ010000019.1"/>
</dbReference>
<evidence type="ECO:0000256" key="4">
    <source>
        <dbReference type="ARBA" id="ARBA00023136"/>
    </source>
</evidence>
<dbReference type="Proteomes" id="UP000682134">
    <property type="component" value="Unassembled WGS sequence"/>
</dbReference>
<evidence type="ECO:0000313" key="6">
    <source>
        <dbReference type="EMBL" id="MBP0727142.1"/>
    </source>
</evidence>
<keyword evidence="4 5" id="KW-0472">Membrane</keyword>
<reference evidence="6" key="1">
    <citation type="submission" date="2021-04" db="EMBL/GenBank/DDBJ databases">
        <title>Genome seq and assembly of Bacillus sp.</title>
        <authorList>
            <person name="Chhetri G."/>
        </authorList>
    </citation>
    <scope>NUCLEOTIDE SEQUENCE</scope>
    <source>
        <strain evidence="6">RG28</strain>
    </source>
</reference>
<keyword evidence="2 5" id="KW-0812">Transmembrane</keyword>
<organism evidence="6 7">
    <name type="scientific">Gottfriedia endophytica</name>
    <dbReference type="NCBI Taxonomy" id="2820819"/>
    <lineage>
        <taxon>Bacteria</taxon>
        <taxon>Bacillati</taxon>
        <taxon>Bacillota</taxon>
        <taxon>Bacilli</taxon>
        <taxon>Bacillales</taxon>
        <taxon>Bacillaceae</taxon>
        <taxon>Gottfriedia</taxon>
    </lineage>
</organism>
<sequence length="106" mass="11799">MSLEKVLSSLCYFSTFFAPFIFPIIVFFVVKENVTKYHAKRAFLSHLAPFLSILLIVGAGAISAWLNHNIETSGVIIVTCFLLSGILNLIVLIWNVVQGIKILTNE</sequence>
<evidence type="ECO:0000256" key="1">
    <source>
        <dbReference type="ARBA" id="ARBA00004141"/>
    </source>
</evidence>
<evidence type="ECO:0000313" key="7">
    <source>
        <dbReference type="Proteomes" id="UP000682134"/>
    </source>
</evidence>
<evidence type="ECO:0000256" key="2">
    <source>
        <dbReference type="ARBA" id="ARBA00022692"/>
    </source>
</evidence>
<dbReference type="EMBL" id="JAGIYQ010000019">
    <property type="protein sequence ID" value="MBP0727142.1"/>
    <property type="molecule type" value="Genomic_DNA"/>
</dbReference>
<protein>
    <submittedName>
        <fullName evidence="6">DUF4870 domain-containing protein</fullName>
    </submittedName>
</protein>
<dbReference type="InterPro" id="IPR019109">
    <property type="entry name" value="MamF_MmsF"/>
</dbReference>
<accession>A0A940SIC4</accession>
<feature type="transmembrane region" description="Helical" evidence="5">
    <location>
        <begin position="42"/>
        <end position="66"/>
    </location>
</feature>
<comment type="caution">
    <text evidence="6">The sequence shown here is derived from an EMBL/GenBank/DDBJ whole genome shotgun (WGS) entry which is preliminary data.</text>
</comment>
<feature type="transmembrane region" description="Helical" evidence="5">
    <location>
        <begin position="72"/>
        <end position="97"/>
    </location>
</feature>
<gene>
    <name evidence="6" type="ORF">J5Y03_18495</name>
</gene>